<gene>
    <name evidence="10" type="ORF">CCAM_LOCUS19613</name>
</gene>
<dbReference type="GO" id="GO:0030154">
    <property type="term" value="P:cell differentiation"/>
    <property type="evidence" value="ECO:0007669"/>
    <property type="project" value="UniProtKB-UniRule"/>
</dbReference>
<evidence type="ECO:0000256" key="5">
    <source>
        <dbReference type="ARBA" id="ARBA00022641"/>
    </source>
</evidence>
<keyword evidence="8 9" id="KW-0339">Growth factor</keyword>
<dbReference type="InterPro" id="IPR009438">
    <property type="entry name" value="Phytosulfokine"/>
</dbReference>
<comment type="PTM">
    <text evidence="9">Sulfation is important for activity and for the binding to a putative membrane receptor.</text>
</comment>
<comment type="function">
    <text evidence="9">Promotes plant cell differentiation, organogenesis and somatic embryogenesis as well as cell proliferation.</text>
</comment>
<evidence type="ECO:0000256" key="8">
    <source>
        <dbReference type="ARBA" id="ARBA00023030"/>
    </source>
</evidence>
<name>A0A484LNK9_9ASTE</name>
<comment type="subcellular location">
    <subcellularLocation>
        <location evidence="1 9">Secreted</location>
    </subcellularLocation>
</comment>
<organism evidence="10 11">
    <name type="scientific">Cuscuta campestris</name>
    <dbReference type="NCBI Taxonomy" id="132261"/>
    <lineage>
        <taxon>Eukaryota</taxon>
        <taxon>Viridiplantae</taxon>
        <taxon>Streptophyta</taxon>
        <taxon>Embryophyta</taxon>
        <taxon>Tracheophyta</taxon>
        <taxon>Spermatophyta</taxon>
        <taxon>Magnoliopsida</taxon>
        <taxon>eudicotyledons</taxon>
        <taxon>Gunneridae</taxon>
        <taxon>Pentapetalae</taxon>
        <taxon>asterids</taxon>
        <taxon>lamiids</taxon>
        <taxon>Solanales</taxon>
        <taxon>Convolvulaceae</taxon>
        <taxon>Cuscuteae</taxon>
        <taxon>Cuscuta</taxon>
        <taxon>Cuscuta subgen. Grammica</taxon>
        <taxon>Cuscuta sect. Cleistogrammica</taxon>
    </lineage>
</organism>
<keyword evidence="7 9" id="KW-0221">Differentiation</keyword>
<keyword evidence="6 9" id="KW-0732">Signal</keyword>
<evidence type="ECO:0000256" key="6">
    <source>
        <dbReference type="ARBA" id="ARBA00022729"/>
    </source>
</evidence>
<evidence type="ECO:0000256" key="7">
    <source>
        <dbReference type="ARBA" id="ARBA00022782"/>
    </source>
</evidence>
<evidence type="ECO:0000256" key="3">
    <source>
        <dbReference type="ARBA" id="ARBA00022473"/>
    </source>
</evidence>
<dbReference type="PANTHER" id="PTHR33285">
    <property type="entry name" value="PHYTOSULFOKINES 3"/>
    <property type="match status" value="1"/>
</dbReference>
<dbReference type="Proteomes" id="UP000595140">
    <property type="component" value="Unassembled WGS sequence"/>
</dbReference>
<dbReference type="GO" id="GO:0005576">
    <property type="term" value="C:extracellular region"/>
    <property type="evidence" value="ECO:0007669"/>
    <property type="project" value="UniProtKB-SubCell"/>
</dbReference>
<feature type="signal peptide" evidence="9">
    <location>
        <begin position="1"/>
        <end position="24"/>
    </location>
</feature>
<sequence>MKNQNIVSCAFVVFLFIFSQTISGRLLLENKQDNEGGVKLGNEVTATVKSEYTDSLEELMGLEICENRDEECMRRRLDEALHLDYIYTKKKPQN</sequence>
<keyword evidence="5 9" id="KW-0765">Sulfation</keyword>
<feature type="chain" id="PRO_5031592852" description="Phytosulfokine" evidence="9">
    <location>
        <begin position="25"/>
        <end position="94"/>
    </location>
</feature>
<dbReference type="PANTHER" id="PTHR33285:SF33">
    <property type="entry name" value="PHYTOSULFOKINE"/>
    <property type="match status" value="1"/>
</dbReference>
<keyword evidence="4 9" id="KW-0964">Secreted</keyword>
<dbReference type="OrthoDB" id="1914102at2759"/>
<evidence type="ECO:0000313" key="11">
    <source>
        <dbReference type="Proteomes" id="UP000595140"/>
    </source>
</evidence>
<evidence type="ECO:0000256" key="1">
    <source>
        <dbReference type="ARBA" id="ARBA00004613"/>
    </source>
</evidence>
<accession>A0A484LNK9</accession>
<comment type="similarity">
    <text evidence="2 9">Belongs to the phytosulfokine family.</text>
</comment>
<evidence type="ECO:0000256" key="9">
    <source>
        <dbReference type="RuleBase" id="RU368031"/>
    </source>
</evidence>
<dbReference type="Pfam" id="PF06404">
    <property type="entry name" value="PSK"/>
    <property type="match status" value="1"/>
</dbReference>
<keyword evidence="3 9" id="KW-0217">Developmental protein</keyword>
<protein>
    <recommendedName>
        <fullName evidence="9">Phytosulfokine</fullName>
    </recommendedName>
    <component>
        <recommendedName>
            <fullName evidence="9">Phytosulfokine-alpha</fullName>
            <shortName evidence="9">PSK-alpha</shortName>
            <shortName evidence="9">Phytosulfokine-a</shortName>
        </recommendedName>
    </component>
    <component>
        <recommendedName>
            <fullName evidence="9">Phytosulfokine-beta</fullName>
            <shortName evidence="9">PSK-beta</shortName>
            <shortName evidence="9">Phytosulfokine-b</shortName>
        </recommendedName>
    </component>
</protein>
<evidence type="ECO:0000313" key="10">
    <source>
        <dbReference type="EMBL" id="VFQ77837.1"/>
    </source>
</evidence>
<evidence type="ECO:0000256" key="4">
    <source>
        <dbReference type="ARBA" id="ARBA00022525"/>
    </source>
</evidence>
<dbReference type="EMBL" id="OOIL02001723">
    <property type="protein sequence ID" value="VFQ77837.1"/>
    <property type="molecule type" value="Genomic_DNA"/>
</dbReference>
<evidence type="ECO:0000256" key="2">
    <source>
        <dbReference type="ARBA" id="ARBA00010781"/>
    </source>
</evidence>
<keyword evidence="11" id="KW-1185">Reference proteome</keyword>
<dbReference type="AlphaFoldDB" id="A0A484LNK9"/>
<dbReference type="GO" id="GO:0008283">
    <property type="term" value="P:cell population proliferation"/>
    <property type="evidence" value="ECO:0007669"/>
    <property type="project" value="UniProtKB-UniRule"/>
</dbReference>
<comment type="PTM">
    <text evidence="9">PSK-alpha is produced by endopeptidase digestion. PSK-beta is produced from PSK-alpha by exopeptidase digestion.</text>
</comment>
<proteinExistence type="inferred from homology"/>
<reference evidence="10 11" key="1">
    <citation type="submission" date="2018-04" db="EMBL/GenBank/DDBJ databases">
        <authorList>
            <person name="Vogel A."/>
        </authorList>
    </citation>
    <scope>NUCLEOTIDE SEQUENCE [LARGE SCALE GENOMIC DNA]</scope>
</reference>
<dbReference type="GO" id="GO:0008083">
    <property type="term" value="F:growth factor activity"/>
    <property type="evidence" value="ECO:0007669"/>
    <property type="project" value="UniProtKB-UniRule"/>
</dbReference>